<dbReference type="InterPro" id="IPR052698">
    <property type="entry name" value="MoCofactor_Util/Proc"/>
</dbReference>
<keyword evidence="4" id="KW-1185">Reference proteome</keyword>
<evidence type="ECO:0000313" key="3">
    <source>
        <dbReference type="EMBL" id="MEF7617164.1"/>
    </source>
</evidence>
<dbReference type="PANTHER" id="PTHR30388">
    <property type="entry name" value="ALDEHYDE OXIDOREDUCTASE MOLYBDENUM COFACTOR ASSEMBLY PROTEIN"/>
    <property type="match status" value="1"/>
</dbReference>
<evidence type="ECO:0000313" key="4">
    <source>
        <dbReference type="Proteomes" id="UP001336250"/>
    </source>
</evidence>
<evidence type="ECO:0000259" key="1">
    <source>
        <dbReference type="Pfam" id="PF02625"/>
    </source>
</evidence>
<dbReference type="AlphaFoldDB" id="A0AAW9QP49"/>
<feature type="domain" description="XdhC- CoxI" evidence="1">
    <location>
        <begin position="15"/>
        <end position="83"/>
    </location>
</feature>
<reference evidence="3 4" key="1">
    <citation type="submission" date="2024-02" db="EMBL/GenBank/DDBJ databases">
        <title>Genome sequence of Aquincola sp. MAHUQ-54.</title>
        <authorList>
            <person name="Huq M.A."/>
        </authorList>
    </citation>
    <scope>NUCLEOTIDE SEQUENCE [LARGE SCALE GENOMIC DNA]</scope>
    <source>
        <strain evidence="3 4">MAHUQ-54</strain>
    </source>
</reference>
<protein>
    <submittedName>
        <fullName evidence="3">XdhC family protein</fullName>
    </submittedName>
</protein>
<accession>A0AAW9QP49</accession>
<dbReference type="InterPro" id="IPR027051">
    <property type="entry name" value="XdhC_Rossmann_dom"/>
</dbReference>
<evidence type="ECO:0000259" key="2">
    <source>
        <dbReference type="Pfam" id="PF13478"/>
    </source>
</evidence>
<organism evidence="3 4">
    <name type="scientific">Aquincola agrisoli</name>
    <dbReference type="NCBI Taxonomy" id="3119538"/>
    <lineage>
        <taxon>Bacteria</taxon>
        <taxon>Pseudomonadati</taxon>
        <taxon>Pseudomonadota</taxon>
        <taxon>Betaproteobacteria</taxon>
        <taxon>Burkholderiales</taxon>
        <taxon>Sphaerotilaceae</taxon>
        <taxon>Aquincola</taxon>
    </lineage>
</organism>
<dbReference type="Gene3D" id="3.40.50.720">
    <property type="entry name" value="NAD(P)-binding Rossmann-like Domain"/>
    <property type="match status" value="1"/>
</dbReference>
<dbReference type="Pfam" id="PF13478">
    <property type="entry name" value="XdhC_C"/>
    <property type="match status" value="1"/>
</dbReference>
<dbReference type="PANTHER" id="PTHR30388:SF4">
    <property type="entry name" value="MOLYBDENUM COFACTOR INSERTION CHAPERONE PAOD"/>
    <property type="match status" value="1"/>
</dbReference>
<dbReference type="Pfam" id="PF02625">
    <property type="entry name" value="XdhC_CoxI"/>
    <property type="match status" value="1"/>
</dbReference>
<gene>
    <name evidence="3" type="ORF">V4F39_24840</name>
</gene>
<name>A0AAW9QP49_9BURK</name>
<feature type="domain" description="XdhC Rossmann" evidence="2">
    <location>
        <begin position="165"/>
        <end position="307"/>
    </location>
</feature>
<dbReference type="InterPro" id="IPR003777">
    <property type="entry name" value="XdhC_CoxI"/>
</dbReference>
<dbReference type="RefSeq" id="WP_332292854.1">
    <property type="nucleotide sequence ID" value="NZ_JAZIBG010000054.1"/>
</dbReference>
<sequence>MDNVDLQILRQLAAWRAEGRRVVLGTITRTWGSAPRPVGSVVAVRDDGQIAGSVSGGCIEDDLIAKVKDGALALAAPEVVRYGVGAEEANRFGLPCGGTLELVLEPVGEPSRIDELLAVLSRGERVRRVLTLADGRAELQPPGEGDVLQLTDTTLTTTHGPSWRLLVIGAGQMTQYLATMAQALDYQVLICDPRDEYAEGWNVPGARLLRGMPDDVVTELKPDGHTAVIALTHDPKLDDLALMEALASPAFYVGAIGSRVNQAKRKARLKEHFGLTDAQLDRLHGPVGIKNGARTPPEIAVAILAELTASRYGYVIPAPLTAGGDPGPEAGCTL</sequence>
<comment type="caution">
    <text evidence="3">The sequence shown here is derived from an EMBL/GenBank/DDBJ whole genome shotgun (WGS) entry which is preliminary data.</text>
</comment>
<dbReference type="EMBL" id="JAZIBG010000054">
    <property type="protein sequence ID" value="MEF7617164.1"/>
    <property type="molecule type" value="Genomic_DNA"/>
</dbReference>
<dbReference type="Proteomes" id="UP001336250">
    <property type="component" value="Unassembled WGS sequence"/>
</dbReference>
<proteinExistence type="predicted"/>